<feature type="transmembrane region" description="Helical" evidence="1">
    <location>
        <begin position="63"/>
        <end position="81"/>
    </location>
</feature>
<dbReference type="InterPro" id="IPR053170">
    <property type="entry name" value="Transcription_regulator"/>
</dbReference>
<reference evidence="2 3" key="1">
    <citation type="submission" date="2021-11" db="EMBL/GenBank/DDBJ databases">
        <title>Aliifidinibius sp. nov., a new bacterium isolated from saline soil.</title>
        <authorList>
            <person name="Galisteo C."/>
            <person name="De La Haba R."/>
            <person name="Sanchez-Porro C."/>
            <person name="Ventosa A."/>
        </authorList>
    </citation>
    <scope>NUCLEOTIDE SEQUENCE [LARGE SCALE GENOMIC DNA]</scope>
    <source>
        <strain evidence="2 3">KACC 190600</strain>
    </source>
</reference>
<keyword evidence="1" id="KW-1133">Transmembrane helix</keyword>
<feature type="transmembrane region" description="Helical" evidence="1">
    <location>
        <begin position="93"/>
        <end position="111"/>
    </location>
</feature>
<feature type="transmembrane region" description="Helical" evidence="1">
    <location>
        <begin position="123"/>
        <end position="146"/>
    </location>
</feature>
<dbReference type="InterPro" id="IPR007404">
    <property type="entry name" value="YdjM-like"/>
</dbReference>
<dbReference type="PANTHER" id="PTHR40031">
    <property type="entry name" value="HYPOTHETICAL MEMBRANE SPANNING PROTEIN"/>
    <property type="match status" value="1"/>
</dbReference>
<dbReference type="Proteomes" id="UP001207337">
    <property type="component" value="Unassembled WGS sequence"/>
</dbReference>
<feature type="transmembrane region" description="Helical" evidence="1">
    <location>
        <begin position="25"/>
        <end position="43"/>
    </location>
</feature>
<proteinExistence type="predicted"/>
<dbReference type="PANTHER" id="PTHR40031:SF1">
    <property type="entry name" value="MEMBRANE-BOUND METAL-DEPENDENT HYDROLASE"/>
    <property type="match status" value="1"/>
</dbReference>
<keyword evidence="1" id="KW-0812">Transmembrane</keyword>
<comment type="caution">
    <text evidence="2">The sequence shown here is derived from an EMBL/GenBank/DDBJ whole genome shotgun (WGS) entry which is preliminary data.</text>
</comment>
<keyword evidence="3" id="KW-1185">Reference proteome</keyword>
<name>A0ABT3PVU5_9BACT</name>
<dbReference type="GO" id="GO:0016787">
    <property type="term" value="F:hydrolase activity"/>
    <property type="evidence" value="ECO:0007669"/>
    <property type="project" value="UniProtKB-KW"/>
</dbReference>
<protein>
    <submittedName>
        <fullName evidence="2">Metal-dependent hydrolase</fullName>
    </submittedName>
</protein>
<keyword evidence="2" id="KW-0378">Hydrolase</keyword>
<dbReference type="EMBL" id="JAJNDC010000001">
    <property type="protein sequence ID" value="MCW9711984.1"/>
    <property type="molecule type" value="Genomic_DNA"/>
</dbReference>
<keyword evidence="1" id="KW-0472">Membrane</keyword>
<evidence type="ECO:0000313" key="2">
    <source>
        <dbReference type="EMBL" id="MCW9711984.1"/>
    </source>
</evidence>
<dbReference type="RefSeq" id="WP_265787604.1">
    <property type="nucleotide sequence ID" value="NZ_BAABRS010000001.1"/>
</dbReference>
<gene>
    <name evidence="2" type="ORF">LQ318_03620</name>
</gene>
<evidence type="ECO:0000256" key="1">
    <source>
        <dbReference type="SAM" id="Phobius"/>
    </source>
</evidence>
<evidence type="ECO:0000313" key="3">
    <source>
        <dbReference type="Proteomes" id="UP001207337"/>
    </source>
</evidence>
<dbReference type="Pfam" id="PF04307">
    <property type="entry name" value="YdjM"/>
    <property type="match status" value="1"/>
</dbReference>
<accession>A0ABT3PVU5</accession>
<organism evidence="2 3">
    <name type="scientific">Fodinibius salicampi</name>
    <dbReference type="NCBI Taxonomy" id="1920655"/>
    <lineage>
        <taxon>Bacteria</taxon>
        <taxon>Pseudomonadati</taxon>
        <taxon>Balneolota</taxon>
        <taxon>Balneolia</taxon>
        <taxon>Balneolales</taxon>
        <taxon>Balneolaceae</taxon>
        <taxon>Fodinibius</taxon>
    </lineage>
</organism>
<feature type="transmembrane region" description="Helical" evidence="1">
    <location>
        <begin position="153"/>
        <end position="171"/>
    </location>
</feature>
<sequence length="331" mass="38191">MDPLTHGLIGSTAAQSPASKEKVRYAAIVGFSAALLADADIFITNPSDPLLNVEIHRQFSHSLIFIPIGALIASLLLWFFFKEKLSPKEIYGFSLLGYATAGLMDSFTSYGTKLLWPFTDERYSWNIISVFDPLFTVGILIFVLLCLYHRKKLFLWLGWLWIFCYLLLGFFQHERTEKKAYSFAKEQNQSIEGLVVKPTIGNQLLWSIRYVANDTLYAHGLYLNPFLGSKFYEGTSTPLLDWRKEYETYKGTTLYNDIRRFEKLSEGYLIRHPEQKDVIGDGRYAMLPTSLSPLWGIKADTSQPHRHVQFLNFRNASEEIRSEFLKMLFEK</sequence>